<evidence type="ECO:0000256" key="13">
    <source>
        <dbReference type="ARBA" id="ARBA00023268"/>
    </source>
</evidence>
<keyword evidence="11 19" id="KW-1133">Transmembrane helix</keyword>
<dbReference type="InterPro" id="IPR014032">
    <property type="entry name" value="Peptidase_A24A_bac"/>
</dbReference>
<feature type="domain" description="Prepilin peptidase A24 N-terminal" evidence="21">
    <location>
        <begin position="15"/>
        <end position="118"/>
    </location>
</feature>
<organism evidence="22 23">
    <name type="scientific">Parvibium lacunae</name>
    <dbReference type="NCBI Taxonomy" id="1888893"/>
    <lineage>
        <taxon>Bacteria</taxon>
        <taxon>Pseudomonadati</taxon>
        <taxon>Pseudomonadota</taxon>
        <taxon>Betaproteobacteria</taxon>
        <taxon>Burkholderiales</taxon>
        <taxon>Alcaligenaceae</taxon>
        <taxon>Parvibium</taxon>
    </lineage>
</organism>
<name>A0A368L231_9BURK</name>
<dbReference type="Pfam" id="PF01478">
    <property type="entry name" value="Peptidase_A24"/>
    <property type="match status" value="1"/>
</dbReference>
<keyword evidence="23" id="KW-1185">Reference proteome</keyword>
<dbReference type="Gene3D" id="1.20.120.1220">
    <property type="match status" value="1"/>
</dbReference>
<accession>A0A368L231</accession>
<comment type="catalytic activity">
    <reaction evidence="14 18">
        <text>Typically cleaves a -Gly-|-Phe- bond to release an N-terminal, basic peptide of 5-8 residues from type IV prepilin, and then N-methylates the new N-terminal amino group, the methyl donor being S-adenosyl-L-methionine.</text>
        <dbReference type="EC" id="3.4.23.43"/>
    </reaction>
</comment>
<evidence type="ECO:0000256" key="14">
    <source>
        <dbReference type="ARBA" id="ARBA00050401"/>
    </source>
</evidence>
<dbReference type="Pfam" id="PF06750">
    <property type="entry name" value="A24_N_bact"/>
    <property type="match status" value="1"/>
</dbReference>
<evidence type="ECO:0000256" key="6">
    <source>
        <dbReference type="ARBA" id="ARBA00022670"/>
    </source>
</evidence>
<comment type="similarity">
    <text evidence="2 17">Belongs to the peptidase A24 family.</text>
</comment>
<evidence type="ECO:0000256" key="2">
    <source>
        <dbReference type="ARBA" id="ARBA00005801"/>
    </source>
</evidence>
<keyword evidence="13 18" id="KW-0511">Multifunctional enzyme</keyword>
<keyword evidence="10 18" id="KW-0378">Hydrolase</keyword>
<dbReference type="InterPro" id="IPR000045">
    <property type="entry name" value="Prepilin_IV_endopep_pep"/>
</dbReference>
<keyword evidence="12 19" id="KW-0472">Membrane</keyword>
<dbReference type="GO" id="GO:0006465">
    <property type="term" value="P:signal peptide processing"/>
    <property type="evidence" value="ECO:0007669"/>
    <property type="project" value="TreeGrafter"/>
</dbReference>
<feature type="transmembrane region" description="Helical" evidence="19">
    <location>
        <begin position="259"/>
        <end position="280"/>
    </location>
</feature>
<evidence type="ECO:0000256" key="8">
    <source>
        <dbReference type="ARBA" id="ARBA00022691"/>
    </source>
</evidence>
<dbReference type="Proteomes" id="UP000252357">
    <property type="component" value="Unassembled WGS sequence"/>
</dbReference>
<keyword evidence="6 18" id="KW-0645">Protease</keyword>
<evidence type="ECO:0000313" key="22">
    <source>
        <dbReference type="EMBL" id="RCS57616.1"/>
    </source>
</evidence>
<dbReference type="AlphaFoldDB" id="A0A368L231"/>
<evidence type="ECO:0000256" key="4">
    <source>
        <dbReference type="ARBA" id="ARBA00022519"/>
    </source>
</evidence>
<evidence type="ECO:0000256" key="12">
    <source>
        <dbReference type="ARBA" id="ARBA00023136"/>
    </source>
</evidence>
<dbReference type="EC" id="3.4.23.43" evidence="15 18"/>
<evidence type="ECO:0000256" key="3">
    <source>
        <dbReference type="ARBA" id="ARBA00022475"/>
    </source>
</evidence>
<feature type="transmembrane region" description="Helical" evidence="19">
    <location>
        <begin position="126"/>
        <end position="144"/>
    </location>
</feature>
<dbReference type="EC" id="2.1.1.-" evidence="18"/>
<evidence type="ECO:0000256" key="16">
    <source>
        <dbReference type="ARBA" id="ARBA00071870"/>
    </source>
</evidence>
<sequence>MLSSYPLLAYGVVVLFSLLIGSFLNVVIYRLPVMMQQAWARDCAELRGEPSPDTPPFNLAVPRSRCGTCGHMIGAWENIPIVSFLWLRGRCRACKTPLSWRYPAIELISALLALACLHIFGLSWQALFASVFAWVLLVLACIDFDTQLLPDSLTLPLLWLGLLFNAGLATIGFCSLQAAVYGAAIGYLSLWSVYWVFKLVTGKEGMGYGDFKLLAALGAWFGWQALPAIILLSSISGAIIGSLWLLLHRQGRDHPIPFGPFLACAGLLQLFFGPTLQYILSVFSPV</sequence>
<gene>
    <name evidence="22" type="ORF">DU000_08840</name>
</gene>
<comment type="caution">
    <text evidence="22">The sequence shown here is derived from an EMBL/GenBank/DDBJ whole genome shotgun (WGS) entry which is preliminary data.</text>
</comment>
<evidence type="ECO:0000256" key="18">
    <source>
        <dbReference type="RuleBase" id="RU003794"/>
    </source>
</evidence>
<dbReference type="GO" id="GO:0008168">
    <property type="term" value="F:methyltransferase activity"/>
    <property type="evidence" value="ECO:0007669"/>
    <property type="project" value="UniProtKB-KW"/>
</dbReference>
<dbReference type="InterPro" id="IPR050882">
    <property type="entry name" value="Prepilin_peptidase/N-MTase"/>
</dbReference>
<evidence type="ECO:0000256" key="15">
    <source>
        <dbReference type="ARBA" id="ARBA00067082"/>
    </source>
</evidence>
<evidence type="ECO:0000259" key="21">
    <source>
        <dbReference type="Pfam" id="PF06750"/>
    </source>
</evidence>
<dbReference type="FunFam" id="1.20.120.1220:FF:000001">
    <property type="entry name" value="Type 4 prepilin-like proteins leader peptide-processing enzyme"/>
    <property type="match status" value="1"/>
</dbReference>
<dbReference type="GO" id="GO:0032259">
    <property type="term" value="P:methylation"/>
    <property type="evidence" value="ECO:0007669"/>
    <property type="project" value="UniProtKB-KW"/>
</dbReference>
<comment type="subcellular location">
    <subcellularLocation>
        <location evidence="1">Cell inner membrane</location>
        <topology evidence="1">Multi-pass membrane protein</topology>
    </subcellularLocation>
    <subcellularLocation>
        <location evidence="18">Cell membrane</location>
        <topology evidence="18">Multi-pass membrane protein</topology>
    </subcellularLocation>
</comment>
<reference evidence="22 23" key="1">
    <citation type="journal article" date="2018" name="Int. J. Syst. Evol. Microbiol.">
        <title>Parvibium lacunae gen. nov., sp. nov., a new member of the family Alcaligenaceae isolated from a freshwater pond.</title>
        <authorList>
            <person name="Chen W.M."/>
            <person name="Xie P.B."/>
            <person name="Hsu M.Y."/>
            <person name="Sheu S.Y."/>
        </authorList>
    </citation>
    <scope>NUCLEOTIDE SEQUENCE [LARGE SCALE GENOMIC DNA]</scope>
    <source>
        <strain evidence="22 23">KMB9</strain>
    </source>
</reference>
<keyword evidence="3" id="KW-1003">Cell membrane</keyword>
<evidence type="ECO:0000256" key="11">
    <source>
        <dbReference type="ARBA" id="ARBA00022989"/>
    </source>
</evidence>
<evidence type="ECO:0000256" key="7">
    <source>
        <dbReference type="ARBA" id="ARBA00022679"/>
    </source>
</evidence>
<proteinExistence type="inferred from homology"/>
<keyword evidence="7 18" id="KW-0808">Transferase</keyword>
<evidence type="ECO:0000256" key="5">
    <source>
        <dbReference type="ARBA" id="ARBA00022603"/>
    </source>
</evidence>
<evidence type="ECO:0000256" key="10">
    <source>
        <dbReference type="ARBA" id="ARBA00022801"/>
    </source>
</evidence>
<feature type="transmembrane region" description="Helical" evidence="19">
    <location>
        <begin position="6"/>
        <end position="31"/>
    </location>
</feature>
<dbReference type="PANTHER" id="PTHR30487:SF0">
    <property type="entry name" value="PREPILIN LEADER PEPTIDASE_N-METHYLTRANSFERASE-RELATED"/>
    <property type="match status" value="1"/>
</dbReference>
<feature type="transmembrane region" description="Helical" evidence="19">
    <location>
        <begin position="229"/>
        <end position="247"/>
    </location>
</feature>
<dbReference type="GO" id="GO:0005886">
    <property type="term" value="C:plasma membrane"/>
    <property type="evidence" value="ECO:0007669"/>
    <property type="project" value="UniProtKB-SubCell"/>
</dbReference>
<dbReference type="GO" id="GO:0004190">
    <property type="term" value="F:aspartic-type endopeptidase activity"/>
    <property type="evidence" value="ECO:0007669"/>
    <property type="project" value="UniProtKB-EC"/>
</dbReference>
<evidence type="ECO:0000256" key="1">
    <source>
        <dbReference type="ARBA" id="ARBA00004429"/>
    </source>
</evidence>
<feature type="transmembrane region" description="Helical" evidence="19">
    <location>
        <begin position="179"/>
        <end position="197"/>
    </location>
</feature>
<evidence type="ECO:0000313" key="23">
    <source>
        <dbReference type="Proteomes" id="UP000252357"/>
    </source>
</evidence>
<dbReference type="PRINTS" id="PR00864">
    <property type="entry name" value="PREPILNPTASE"/>
</dbReference>
<evidence type="ECO:0000259" key="20">
    <source>
        <dbReference type="Pfam" id="PF01478"/>
    </source>
</evidence>
<protein>
    <recommendedName>
        <fullName evidence="16 18">Prepilin leader peptidase/N-methyltransferase</fullName>
        <ecNumber evidence="18">2.1.1.-</ecNumber>
        <ecNumber evidence="15 18">3.4.23.43</ecNumber>
    </recommendedName>
</protein>
<dbReference type="OrthoDB" id="9789291at2"/>
<keyword evidence="8" id="KW-0949">S-adenosyl-L-methionine</keyword>
<dbReference type="EMBL" id="QPGB01000003">
    <property type="protein sequence ID" value="RCS57616.1"/>
    <property type="molecule type" value="Genomic_DNA"/>
</dbReference>
<keyword evidence="9 18" id="KW-0812">Transmembrane</keyword>
<feature type="domain" description="Prepilin type IV endopeptidase peptidase" evidence="20">
    <location>
        <begin position="131"/>
        <end position="241"/>
    </location>
</feature>
<keyword evidence="4" id="KW-0997">Cell inner membrane</keyword>
<evidence type="ECO:0000256" key="17">
    <source>
        <dbReference type="RuleBase" id="RU003793"/>
    </source>
</evidence>
<dbReference type="PANTHER" id="PTHR30487">
    <property type="entry name" value="TYPE 4 PREPILIN-LIKE PROTEINS LEADER PEPTIDE-PROCESSING ENZYME"/>
    <property type="match status" value="1"/>
</dbReference>
<feature type="transmembrane region" description="Helical" evidence="19">
    <location>
        <begin position="156"/>
        <end position="173"/>
    </location>
</feature>
<comment type="function">
    <text evidence="18">Plays an essential role in type IV pili and type II pseudopili formation by proteolytically removing the leader sequence from substrate proteins and subsequently monomethylating the alpha-amino group of the newly exposed N-terminal phenylalanine.</text>
</comment>
<keyword evidence="5 18" id="KW-0489">Methyltransferase</keyword>
<dbReference type="InterPro" id="IPR010627">
    <property type="entry name" value="Prepilin_pept_A24_N"/>
</dbReference>
<evidence type="ECO:0000256" key="9">
    <source>
        <dbReference type="ARBA" id="ARBA00022692"/>
    </source>
</evidence>
<evidence type="ECO:0000256" key="19">
    <source>
        <dbReference type="SAM" id="Phobius"/>
    </source>
</evidence>